<keyword evidence="2 6" id="KW-0812">Transmembrane</keyword>
<dbReference type="InterPro" id="IPR051694">
    <property type="entry name" value="Immunoregulatory_rcpt-like"/>
</dbReference>
<dbReference type="AlphaFoldDB" id="A0A8H6NCI7"/>
<dbReference type="EMBL" id="WIGO01000136">
    <property type="protein sequence ID" value="KAF6827570.1"/>
    <property type="molecule type" value="Genomic_DNA"/>
</dbReference>
<feature type="transmembrane region" description="Helical" evidence="6">
    <location>
        <begin position="99"/>
        <end position="122"/>
    </location>
</feature>
<evidence type="ECO:0000256" key="4">
    <source>
        <dbReference type="ARBA" id="ARBA00023136"/>
    </source>
</evidence>
<dbReference type="GO" id="GO:0016020">
    <property type="term" value="C:membrane"/>
    <property type="evidence" value="ECO:0007669"/>
    <property type="project" value="UniProtKB-SubCell"/>
</dbReference>
<accession>A0A8H6NCI7</accession>
<organism evidence="7 8">
    <name type="scientific">Colletotrichum plurivorum</name>
    <dbReference type="NCBI Taxonomy" id="2175906"/>
    <lineage>
        <taxon>Eukaryota</taxon>
        <taxon>Fungi</taxon>
        <taxon>Dikarya</taxon>
        <taxon>Ascomycota</taxon>
        <taxon>Pezizomycotina</taxon>
        <taxon>Sordariomycetes</taxon>
        <taxon>Hypocreomycetidae</taxon>
        <taxon>Glomerellales</taxon>
        <taxon>Glomerellaceae</taxon>
        <taxon>Colletotrichum</taxon>
        <taxon>Colletotrichum orchidearum species complex</taxon>
    </lineage>
</organism>
<evidence type="ECO:0000256" key="1">
    <source>
        <dbReference type="ARBA" id="ARBA00004167"/>
    </source>
</evidence>
<protein>
    <submittedName>
        <fullName evidence="7">Uncharacterized protein</fullName>
    </submittedName>
</protein>
<keyword evidence="8" id="KW-1185">Reference proteome</keyword>
<dbReference type="Proteomes" id="UP000654918">
    <property type="component" value="Unassembled WGS sequence"/>
</dbReference>
<evidence type="ECO:0000313" key="7">
    <source>
        <dbReference type="EMBL" id="KAF6827570.1"/>
    </source>
</evidence>
<proteinExistence type="predicted"/>
<comment type="caution">
    <text evidence="7">The sequence shown here is derived from an EMBL/GenBank/DDBJ whole genome shotgun (WGS) entry which is preliminary data.</text>
</comment>
<gene>
    <name evidence="7" type="ORF">CPLU01_09039</name>
</gene>
<dbReference type="PANTHER" id="PTHR15549">
    <property type="entry name" value="PAIRED IMMUNOGLOBULIN-LIKE TYPE 2 RECEPTOR"/>
    <property type="match status" value="1"/>
</dbReference>
<comment type="subcellular location">
    <subcellularLocation>
        <location evidence="1">Membrane</location>
        <topology evidence="1">Single-pass membrane protein</topology>
    </subcellularLocation>
</comment>
<name>A0A8H6NCI7_9PEZI</name>
<dbReference type="CDD" id="cd12087">
    <property type="entry name" value="TM_EGFR-like"/>
    <property type="match status" value="1"/>
</dbReference>
<feature type="compositionally biased region" description="Low complexity" evidence="5">
    <location>
        <begin position="60"/>
        <end position="86"/>
    </location>
</feature>
<sequence length="179" mass="19175">MEDVYGCVATADRYVQWKGVLTNIWIPTPTEEPIERSSIAGESMAAWGIRLVWTEPTTTEGTTIATGLPGAITTRPSDSSSPTSTTEENDSSAALSTGAVAGIAVGTGALVALIAIVAFLIYRHRRKRETNHRQYYNAFSPGQETGEFASPGPMKGPPVHEAPDTGPKNRNTEAWELRG</sequence>
<evidence type="ECO:0000313" key="8">
    <source>
        <dbReference type="Proteomes" id="UP000654918"/>
    </source>
</evidence>
<feature type="region of interest" description="Disordered" evidence="5">
    <location>
        <begin position="60"/>
        <end position="92"/>
    </location>
</feature>
<evidence type="ECO:0000256" key="3">
    <source>
        <dbReference type="ARBA" id="ARBA00022989"/>
    </source>
</evidence>
<feature type="region of interest" description="Disordered" evidence="5">
    <location>
        <begin position="134"/>
        <end position="179"/>
    </location>
</feature>
<keyword evidence="3 6" id="KW-1133">Transmembrane helix</keyword>
<dbReference type="GO" id="GO:0071944">
    <property type="term" value="C:cell periphery"/>
    <property type="evidence" value="ECO:0007669"/>
    <property type="project" value="UniProtKB-ARBA"/>
</dbReference>
<evidence type="ECO:0000256" key="5">
    <source>
        <dbReference type="SAM" id="MobiDB-lite"/>
    </source>
</evidence>
<feature type="compositionally biased region" description="Basic and acidic residues" evidence="5">
    <location>
        <begin position="170"/>
        <end position="179"/>
    </location>
</feature>
<dbReference type="PANTHER" id="PTHR15549:SF33">
    <property type="entry name" value="MEMBRANE PROTEIN WSC4, PUTATIVE (AFU_ORTHOLOGUE AFUA_5G09020)-RELATED"/>
    <property type="match status" value="1"/>
</dbReference>
<evidence type="ECO:0000256" key="2">
    <source>
        <dbReference type="ARBA" id="ARBA00022692"/>
    </source>
</evidence>
<reference evidence="7" key="1">
    <citation type="journal article" date="2020" name="Phytopathology">
        <title>Genome Sequence Resources of Colletotrichum truncatum, C. plurivorum, C. musicola, and C. sojae: Four Species Pathogenic to Soybean (Glycine max).</title>
        <authorList>
            <person name="Rogerio F."/>
            <person name="Boufleur T.R."/>
            <person name="Ciampi-Guillardi M."/>
            <person name="Sukno S.A."/>
            <person name="Thon M.R."/>
            <person name="Massola Junior N.S."/>
            <person name="Baroncelli R."/>
        </authorList>
    </citation>
    <scope>NUCLEOTIDE SEQUENCE</scope>
    <source>
        <strain evidence="7">LFN00145</strain>
    </source>
</reference>
<evidence type="ECO:0000256" key="6">
    <source>
        <dbReference type="SAM" id="Phobius"/>
    </source>
</evidence>
<keyword evidence="4 6" id="KW-0472">Membrane</keyword>